<dbReference type="Proteomes" id="UP000634136">
    <property type="component" value="Unassembled WGS sequence"/>
</dbReference>
<gene>
    <name evidence="1" type="ORF">G2W53_017482</name>
</gene>
<dbReference type="OrthoDB" id="1930966at2759"/>
<keyword evidence="2" id="KW-1185">Reference proteome</keyword>
<dbReference type="AlphaFoldDB" id="A0A834TPB1"/>
<proteinExistence type="predicted"/>
<comment type="caution">
    <text evidence="1">The sequence shown here is derived from an EMBL/GenBank/DDBJ whole genome shotgun (WGS) entry which is preliminary data.</text>
</comment>
<reference evidence="1" key="1">
    <citation type="submission" date="2020-09" db="EMBL/GenBank/DDBJ databases">
        <title>Genome-Enabled Discovery of Anthraquinone Biosynthesis in Senna tora.</title>
        <authorList>
            <person name="Kang S.-H."/>
            <person name="Pandey R.P."/>
            <person name="Lee C.-M."/>
            <person name="Sim J.-S."/>
            <person name="Jeong J.-T."/>
            <person name="Choi B.-S."/>
            <person name="Jung M."/>
            <person name="Ginzburg D."/>
            <person name="Zhao K."/>
            <person name="Won S.Y."/>
            <person name="Oh T.-J."/>
            <person name="Yu Y."/>
            <person name="Kim N.-H."/>
            <person name="Lee O.R."/>
            <person name="Lee T.-H."/>
            <person name="Bashyal P."/>
            <person name="Kim T.-S."/>
            <person name="Lee W.-H."/>
            <person name="Kawkins C."/>
            <person name="Kim C.-K."/>
            <person name="Kim J.S."/>
            <person name="Ahn B.O."/>
            <person name="Rhee S.Y."/>
            <person name="Sohng J.K."/>
        </authorList>
    </citation>
    <scope>NUCLEOTIDE SEQUENCE</scope>
    <source>
        <tissue evidence="1">Leaf</tissue>
    </source>
</reference>
<evidence type="ECO:0000313" key="2">
    <source>
        <dbReference type="Proteomes" id="UP000634136"/>
    </source>
</evidence>
<name>A0A834TPB1_9FABA</name>
<organism evidence="1 2">
    <name type="scientific">Senna tora</name>
    <dbReference type="NCBI Taxonomy" id="362788"/>
    <lineage>
        <taxon>Eukaryota</taxon>
        <taxon>Viridiplantae</taxon>
        <taxon>Streptophyta</taxon>
        <taxon>Embryophyta</taxon>
        <taxon>Tracheophyta</taxon>
        <taxon>Spermatophyta</taxon>
        <taxon>Magnoliopsida</taxon>
        <taxon>eudicotyledons</taxon>
        <taxon>Gunneridae</taxon>
        <taxon>Pentapetalae</taxon>
        <taxon>rosids</taxon>
        <taxon>fabids</taxon>
        <taxon>Fabales</taxon>
        <taxon>Fabaceae</taxon>
        <taxon>Caesalpinioideae</taxon>
        <taxon>Cassia clade</taxon>
        <taxon>Senna</taxon>
    </lineage>
</organism>
<evidence type="ECO:0000313" key="1">
    <source>
        <dbReference type="EMBL" id="KAF7826318.1"/>
    </source>
</evidence>
<accession>A0A834TPB1</accession>
<sequence>MVCGDLNKVLSRDEKWGGREAPASRIHDFKACLDECGLTDLGFIGWIQAKLISLPMSNSLQLAPKGQALSKKSLIEKKISPVPFKLLQSPMGGWLPSWVLPTLLEYSGIICYQRNSRHV</sequence>
<protein>
    <submittedName>
        <fullName evidence="1">Retrotransposon protein, putative, unclassified</fullName>
    </submittedName>
</protein>
<dbReference type="EMBL" id="JAAIUW010000006">
    <property type="protein sequence ID" value="KAF7826318.1"/>
    <property type="molecule type" value="Genomic_DNA"/>
</dbReference>